<dbReference type="GO" id="GO:0080120">
    <property type="term" value="P:CAAX-box protein maturation"/>
    <property type="evidence" value="ECO:0007669"/>
    <property type="project" value="UniProtKB-ARBA"/>
</dbReference>
<dbReference type="EMBL" id="SPQA01000004">
    <property type="protein sequence ID" value="TFU31499.1"/>
    <property type="molecule type" value="Genomic_DNA"/>
</dbReference>
<feature type="transmembrane region" description="Helical" evidence="2">
    <location>
        <begin position="183"/>
        <end position="201"/>
    </location>
</feature>
<dbReference type="Proteomes" id="UP000186437">
    <property type="component" value="Unassembled WGS sequence"/>
</dbReference>
<dbReference type="GO" id="GO:0004175">
    <property type="term" value="F:endopeptidase activity"/>
    <property type="evidence" value="ECO:0007669"/>
    <property type="project" value="UniProtKB-ARBA"/>
</dbReference>
<evidence type="ECO:0000313" key="9">
    <source>
        <dbReference type="Proteomes" id="UP000297747"/>
    </source>
</evidence>
<proteinExistence type="inferred from homology"/>
<dbReference type="Pfam" id="PF02517">
    <property type="entry name" value="Rce1-like"/>
    <property type="match status" value="1"/>
</dbReference>
<reference evidence="4" key="1">
    <citation type="submission" date="2016-12" db="EMBL/GenBank/DDBJ databases">
        <authorList>
            <person name="Song W.-J."/>
            <person name="Kurnit D.M."/>
        </authorList>
    </citation>
    <scope>NUCLEOTIDE SEQUENCE [LARGE SCALE GENOMIC DNA]</scope>
    <source>
        <strain evidence="4">ATCC 51725</strain>
    </source>
</reference>
<evidence type="ECO:0000313" key="4">
    <source>
        <dbReference type="EMBL" id="OLF49201.1"/>
    </source>
</evidence>
<feature type="transmembrane region" description="Helical" evidence="2">
    <location>
        <begin position="7"/>
        <end position="25"/>
    </location>
</feature>
<feature type="transmembrane region" description="Helical" evidence="2">
    <location>
        <begin position="71"/>
        <end position="92"/>
    </location>
</feature>
<name>A0A1Q8EBP8_STRAI</name>
<keyword evidence="5" id="KW-0645">Protease</keyword>
<sequence>MVDKGKYVTFVVLLPIVFGVMRYMINQGNYHHHELVFIIFCTIFLFFCIKYTKKDGVISLTRLEKRHVLQVLLFLLLDIVALSIYASIFPVSSGASSGFAADRVDGYSLSLILSVAVFAPIEEELCLRGFVQKGIFQNSWLGIILTSSIFSYLHSPFDVVSFLFYALSGFILGLSYKCSDNLLVPILVHGGYNSFVLLMSFI</sequence>
<evidence type="ECO:0000313" key="5">
    <source>
        <dbReference type="EMBL" id="SUN07209.1"/>
    </source>
</evidence>
<keyword evidence="2" id="KW-0472">Membrane</keyword>
<keyword evidence="6" id="KW-0378">Hydrolase</keyword>
<dbReference type="RefSeq" id="WP_075099775.1">
    <property type="nucleotide sequence ID" value="NZ_JADGLI010000004.1"/>
</dbReference>
<feature type="transmembrane region" description="Helical" evidence="2">
    <location>
        <begin position="159"/>
        <end position="176"/>
    </location>
</feature>
<keyword evidence="6" id="KW-0482">Metalloprotease</keyword>
<protein>
    <submittedName>
        <fullName evidence="6">CPBP family intramembrane metalloprotease</fullName>
    </submittedName>
    <submittedName>
        <fullName evidence="5">Metal-dependent CAAX amino terminal membrane protease</fullName>
    </submittedName>
</protein>
<evidence type="ECO:0000256" key="2">
    <source>
        <dbReference type="SAM" id="Phobius"/>
    </source>
</evidence>
<dbReference type="Proteomes" id="UP000255213">
    <property type="component" value="Unassembled WGS sequence"/>
</dbReference>
<reference evidence="5 8" key="3">
    <citation type="submission" date="2018-06" db="EMBL/GenBank/DDBJ databases">
        <authorList>
            <consortium name="Pathogen Informatics"/>
            <person name="Doyle S."/>
        </authorList>
    </citation>
    <scope>NUCLEOTIDE SEQUENCE [LARGE SCALE GENOMIC DNA]</scope>
    <source>
        <strain evidence="5 8">NCTC12957</strain>
    </source>
</reference>
<keyword evidence="2" id="KW-0812">Transmembrane</keyword>
<evidence type="ECO:0000259" key="3">
    <source>
        <dbReference type="Pfam" id="PF02517"/>
    </source>
</evidence>
<accession>A0A1Q8EBP8</accession>
<reference evidence="6 9" key="4">
    <citation type="submission" date="2019-03" db="EMBL/GenBank/DDBJ databases">
        <title>Diversity of the mouse oral microbiome.</title>
        <authorList>
            <person name="Joseph S."/>
            <person name="Aduse-Opoku J."/>
            <person name="Curtis M."/>
            <person name="Wade W."/>
            <person name="Hashim A."/>
        </authorList>
    </citation>
    <scope>NUCLEOTIDE SEQUENCE [LARGE SCALE GENOMIC DNA]</scope>
    <source>
        <strain evidence="6 9">HT4</strain>
    </source>
</reference>
<evidence type="ECO:0000313" key="7">
    <source>
        <dbReference type="Proteomes" id="UP000186437"/>
    </source>
</evidence>
<dbReference type="PANTHER" id="PTHR36435">
    <property type="entry name" value="SLR1288 PROTEIN"/>
    <property type="match status" value="1"/>
</dbReference>
<comment type="similarity">
    <text evidence="1">Belongs to the UPF0177 family.</text>
</comment>
<evidence type="ECO:0000313" key="8">
    <source>
        <dbReference type="Proteomes" id="UP000255213"/>
    </source>
</evidence>
<dbReference type="OrthoDB" id="8607342at2"/>
<keyword evidence="2" id="KW-1133">Transmembrane helix</keyword>
<dbReference type="GO" id="GO:0006508">
    <property type="term" value="P:proteolysis"/>
    <property type="evidence" value="ECO:0007669"/>
    <property type="project" value="UniProtKB-KW"/>
</dbReference>
<dbReference type="AlphaFoldDB" id="A0A1Q8EBP8"/>
<feature type="transmembrane region" description="Helical" evidence="2">
    <location>
        <begin position="31"/>
        <end position="51"/>
    </location>
</feature>
<reference evidence="7" key="2">
    <citation type="submission" date="2016-12" db="EMBL/GenBank/DDBJ databases">
        <authorList>
            <person name="Gulvik C.A."/>
        </authorList>
    </citation>
    <scope>NUCLEOTIDE SEQUENCE [LARGE SCALE GENOMIC DNA]</scope>
    <source>
        <strain evidence="7">ATCC 51725</strain>
    </source>
</reference>
<evidence type="ECO:0000313" key="6">
    <source>
        <dbReference type="EMBL" id="TFU31499.1"/>
    </source>
</evidence>
<dbReference type="Proteomes" id="UP000297747">
    <property type="component" value="Unassembled WGS sequence"/>
</dbReference>
<dbReference type="PANTHER" id="PTHR36435:SF1">
    <property type="entry name" value="CAAX AMINO TERMINAL PROTEASE FAMILY PROTEIN"/>
    <property type="match status" value="1"/>
</dbReference>
<feature type="domain" description="CAAX prenyl protease 2/Lysostaphin resistance protein A-like" evidence="3">
    <location>
        <begin position="109"/>
        <end position="194"/>
    </location>
</feature>
<dbReference type="EMBL" id="MSJL01000046">
    <property type="protein sequence ID" value="OLF49201.1"/>
    <property type="molecule type" value="Genomic_DNA"/>
</dbReference>
<dbReference type="InterPro" id="IPR052710">
    <property type="entry name" value="CAAX_protease"/>
</dbReference>
<dbReference type="InterPro" id="IPR003675">
    <property type="entry name" value="Rce1/LyrA-like_dom"/>
</dbReference>
<organism evidence="4 7">
    <name type="scientific">Streptococcus acidominimus</name>
    <dbReference type="NCBI Taxonomy" id="1326"/>
    <lineage>
        <taxon>Bacteria</taxon>
        <taxon>Bacillati</taxon>
        <taxon>Bacillota</taxon>
        <taxon>Bacilli</taxon>
        <taxon>Lactobacillales</taxon>
        <taxon>Streptococcaceae</taxon>
        <taxon>Streptococcus</taxon>
    </lineage>
</organism>
<keyword evidence="7" id="KW-1185">Reference proteome</keyword>
<dbReference type="GO" id="GO:0008237">
    <property type="term" value="F:metallopeptidase activity"/>
    <property type="evidence" value="ECO:0007669"/>
    <property type="project" value="UniProtKB-KW"/>
</dbReference>
<dbReference type="EMBL" id="UHEN01000001">
    <property type="protein sequence ID" value="SUN07209.1"/>
    <property type="molecule type" value="Genomic_DNA"/>
</dbReference>
<gene>
    <name evidence="5" type="primary">pncP</name>
    <name evidence="4" type="ORF">BU200_08680</name>
    <name evidence="6" type="ORF">E4U01_01825</name>
    <name evidence="5" type="ORF">NCTC12957_01059</name>
</gene>
<evidence type="ECO:0000256" key="1">
    <source>
        <dbReference type="ARBA" id="ARBA00009067"/>
    </source>
</evidence>